<dbReference type="RefSeq" id="WP_203929165.1">
    <property type="nucleotide sequence ID" value="NZ_BOPH01000058.1"/>
</dbReference>
<keyword evidence="2" id="KW-1185">Reference proteome</keyword>
<gene>
    <name evidence="1" type="ORF">Voc01_041540</name>
</gene>
<dbReference type="AlphaFoldDB" id="A0A8J4EEP6"/>
<proteinExistence type="predicted"/>
<organism evidence="1 2">
    <name type="scientific">Virgisporangium ochraceum</name>
    <dbReference type="NCBI Taxonomy" id="65505"/>
    <lineage>
        <taxon>Bacteria</taxon>
        <taxon>Bacillati</taxon>
        <taxon>Actinomycetota</taxon>
        <taxon>Actinomycetes</taxon>
        <taxon>Micromonosporales</taxon>
        <taxon>Micromonosporaceae</taxon>
        <taxon>Virgisporangium</taxon>
    </lineage>
</organism>
<evidence type="ECO:0000313" key="2">
    <source>
        <dbReference type="Proteomes" id="UP000635606"/>
    </source>
</evidence>
<protein>
    <submittedName>
        <fullName evidence="1">Uncharacterized protein</fullName>
    </submittedName>
</protein>
<sequence>MNRRTRIIVWGAAAALVVAGGAVTIARTSDADEPGPIVAATEFTGPPPAPPRTCGMSLLPVPDRLGGTVTAADPTGRIIVGQSYLDGGHKQILMWRDGKVRKLPIVGSLTVLTDVNSRATAVGMQDSPVGPAPMAYHGGAATMMATGGADGGEAAGVNEAGTIAGTLGQHPHSGVPARWAAPGSEPERLPLPDGYRTGHATDIDEDGTIVGDLGDRDEPYVWFPNGEHRPLPLPDVDGEAATSGSVRAVRNGWAIGEGDYSAEGGYPSYRSVRWNLRTGEVMVFDRLTRLVAVNAYGWWVGAAEGAILRTATTVTPIVGQKGKTIIIENPPPATHAATISDNGRTIAGQTPDDERAGTAVPAVWRCT</sequence>
<accession>A0A8J4EEP6</accession>
<name>A0A8J4EEP6_9ACTN</name>
<reference evidence="1" key="1">
    <citation type="submission" date="2021-01" db="EMBL/GenBank/DDBJ databases">
        <title>Whole genome shotgun sequence of Virgisporangium ochraceum NBRC 16418.</title>
        <authorList>
            <person name="Komaki H."/>
            <person name="Tamura T."/>
        </authorList>
    </citation>
    <scope>NUCLEOTIDE SEQUENCE</scope>
    <source>
        <strain evidence="1">NBRC 16418</strain>
    </source>
</reference>
<dbReference type="EMBL" id="BOPH01000058">
    <property type="protein sequence ID" value="GIJ69237.1"/>
    <property type="molecule type" value="Genomic_DNA"/>
</dbReference>
<dbReference type="Proteomes" id="UP000635606">
    <property type="component" value="Unassembled WGS sequence"/>
</dbReference>
<evidence type="ECO:0000313" key="1">
    <source>
        <dbReference type="EMBL" id="GIJ69237.1"/>
    </source>
</evidence>
<comment type="caution">
    <text evidence="1">The sequence shown here is derived from an EMBL/GenBank/DDBJ whole genome shotgun (WGS) entry which is preliminary data.</text>
</comment>